<keyword evidence="3" id="KW-1185">Reference proteome</keyword>
<name>A0A6G0Z9A6_APHCR</name>
<organism evidence="2 3">
    <name type="scientific">Aphis craccivora</name>
    <name type="common">Cowpea aphid</name>
    <dbReference type="NCBI Taxonomy" id="307492"/>
    <lineage>
        <taxon>Eukaryota</taxon>
        <taxon>Metazoa</taxon>
        <taxon>Ecdysozoa</taxon>
        <taxon>Arthropoda</taxon>
        <taxon>Hexapoda</taxon>
        <taxon>Insecta</taxon>
        <taxon>Pterygota</taxon>
        <taxon>Neoptera</taxon>
        <taxon>Paraneoptera</taxon>
        <taxon>Hemiptera</taxon>
        <taxon>Sternorrhyncha</taxon>
        <taxon>Aphidomorpha</taxon>
        <taxon>Aphidoidea</taxon>
        <taxon>Aphididae</taxon>
        <taxon>Aphidini</taxon>
        <taxon>Aphis</taxon>
        <taxon>Aphis</taxon>
    </lineage>
</organism>
<dbReference type="EMBL" id="VUJU01000971">
    <property type="protein sequence ID" value="KAF0767420.1"/>
    <property type="molecule type" value="Genomic_DNA"/>
</dbReference>
<accession>A0A6G0Z9A6</accession>
<dbReference type="AlphaFoldDB" id="A0A6G0Z9A6"/>
<proteinExistence type="predicted"/>
<evidence type="ECO:0000256" key="1">
    <source>
        <dbReference type="SAM" id="MobiDB-lite"/>
    </source>
</evidence>
<evidence type="ECO:0000313" key="3">
    <source>
        <dbReference type="Proteomes" id="UP000478052"/>
    </source>
</evidence>
<protein>
    <submittedName>
        <fullName evidence="2">Tigger transposable element-derived protein 6-like</fullName>
    </submittedName>
</protein>
<reference evidence="2 3" key="1">
    <citation type="submission" date="2019-08" db="EMBL/GenBank/DDBJ databases">
        <title>Whole genome of Aphis craccivora.</title>
        <authorList>
            <person name="Voronova N.V."/>
            <person name="Shulinski R.S."/>
            <person name="Bandarenka Y.V."/>
            <person name="Zhorov D.G."/>
            <person name="Warner D."/>
        </authorList>
    </citation>
    <scope>NUCLEOTIDE SEQUENCE [LARGE SCALE GENOMIC DNA]</scope>
    <source>
        <strain evidence="2">180601</strain>
        <tissue evidence="2">Whole Body</tissue>
    </source>
</reference>
<comment type="caution">
    <text evidence="2">The sequence shown here is derived from an EMBL/GenBank/DDBJ whole genome shotgun (WGS) entry which is preliminary data.</text>
</comment>
<gene>
    <name evidence="2" type="ORF">FWK35_00007323</name>
</gene>
<sequence>MFMNLGELDLNLIQTTEVITEKDNCDEMHSKRRKMNVADNNDEDESDEKPPSTKQTLETLQVLCRGTQHRLKSQ</sequence>
<evidence type="ECO:0000313" key="2">
    <source>
        <dbReference type="EMBL" id="KAF0767420.1"/>
    </source>
</evidence>
<dbReference type="Proteomes" id="UP000478052">
    <property type="component" value="Unassembled WGS sequence"/>
</dbReference>
<feature type="region of interest" description="Disordered" evidence="1">
    <location>
        <begin position="24"/>
        <end position="59"/>
    </location>
</feature>